<dbReference type="PATRIC" id="fig|429727.3.peg.980"/>
<dbReference type="GO" id="GO:0006046">
    <property type="term" value="P:N-acetylglucosamine catabolic process"/>
    <property type="evidence" value="ECO:0007669"/>
    <property type="project" value="TreeGrafter"/>
</dbReference>
<dbReference type="OrthoDB" id="9776488at2"/>
<dbReference type="STRING" id="429727.VE26_04715"/>
<evidence type="ECO:0000313" key="9">
    <source>
        <dbReference type="EMBL" id="KKB09276.1"/>
    </source>
</evidence>
<feature type="active site" description="Proton donor/acceptor" evidence="5">
    <location>
        <position position="270"/>
    </location>
</feature>
<dbReference type="InterPro" id="IPR003764">
    <property type="entry name" value="GlcNAc_6-P_deAcase"/>
</dbReference>
<evidence type="ECO:0000256" key="3">
    <source>
        <dbReference type="ARBA" id="ARBA00022801"/>
    </source>
</evidence>
<feature type="binding site" evidence="7">
    <location>
        <position position="212"/>
    </location>
    <ligand>
        <name>Zn(2+)</name>
        <dbReference type="ChEBI" id="CHEBI:29105"/>
    </ligand>
</feature>
<feature type="binding site" evidence="6">
    <location>
        <position position="136"/>
    </location>
    <ligand>
        <name>substrate</name>
    </ligand>
</feature>
<dbReference type="PANTHER" id="PTHR11113:SF14">
    <property type="entry name" value="N-ACETYLGLUCOSAMINE-6-PHOSPHATE DEACETYLASE"/>
    <property type="match status" value="1"/>
</dbReference>
<feature type="binding site" evidence="7">
    <location>
        <position position="123"/>
    </location>
    <ligand>
        <name>Zn(2+)</name>
        <dbReference type="ChEBI" id="CHEBI:29105"/>
    </ligand>
</feature>
<dbReference type="PIRSF" id="PIRSF038994">
    <property type="entry name" value="NagA"/>
    <property type="match status" value="1"/>
</dbReference>
<dbReference type="RefSeq" id="WP_046103968.1">
    <property type="nucleotide sequence ID" value="NZ_JZEY01000054.1"/>
</dbReference>
<feature type="binding site" evidence="6">
    <location>
        <position position="247"/>
    </location>
    <ligand>
        <name>substrate</name>
    </ligand>
</feature>
<evidence type="ECO:0000259" key="8">
    <source>
        <dbReference type="Pfam" id="PF01979"/>
    </source>
</evidence>
<gene>
    <name evidence="9" type="ORF">VE26_04715</name>
</gene>
<feature type="domain" description="Amidohydrolase-related" evidence="8">
    <location>
        <begin position="42"/>
        <end position="381"/>
    </location>
</feature>
<dbReference type="Gene3D" id="3.20.20.140">
    <property type="entry name" value="Metal-dependent hydrolases"/>
    <property type="match status" value="1"/>
</dbReference>
<dbReference type="EMBL" id="JZEY01000054">
    <property type="protein sequence ID" value="KKB09276.1"/>
    <property type="molecule type" value="Genomic_DNA"/>
</dbReference>
<evidence type="ECO:0000256" key="4">
    <source>
        <dbReference type="PIRNR" id="PIRNR038994"/>
    </source>
</evidence>
<sequence length="383" mass="39991">MTHSGRVIGRDPANGKGIAVEYQDGHITAVEPVNAGRHEPFLSAGFVDLQVNGYGGHDLNAGPPSPSTLQHLARLLLGAGTTTFVPTLITASRADLCGALHAIAKARQDNSRLTAMIPFIHVEGPSLDPADGPRGAHPLEYVRPPSLEEFAAWQEAAQGLVGMVTLSPHYPEAPAYISALAAQGIHVSIGHTGASPEQISAAVDAGARLSTHLGNGAASTLPRHPNFMWSQLADDRLTASFIADGHHLPPAALKAMLRAKTLERAILVSDAAALGGQRPGIYQTPIGGEVEVSPEGRLSVAGTPYLAGAGHLLDRNVAHAIEAGALTLAEALRLATRNPGIFAGDRGILAPGRRADLVRFTWKSGDFRLAIEDVFVAGERVAP</sequence>
<keyword evidence="2 7" id="KW-0479">Metal-binding</keyword>
<reference evidence="9 10" key="1">
    <citation type="submission" date="2015-03" db="EMBL/GenBank/DDBJ databases">
        <authorList>
            <person name="Hassan Y."/>
            <person name="Lepp D."/>
            <person name="Li X.-Z."/>
            <person name="Zhou T."/>
        </authorList>
    </citation>
    <scope>NUCLEOTIDE SEQUENCE [LARGE SCALE GENOMIC DNA]</scope>
    <source>
        <strain evidence="9 10">IPL18</strain>
    </source>
</reference>
<evidence type="ECO:0000313" key="10">
    <source>
        <dbReference type="Proteomes" id="UP000033649"/>
    </source>
</evidence>
<feature type="binding site" evidence="6">
    <location>
        <position position="223"/>
    </location>
    <ligand>
        <name>substrate</name>
    </ligand>
</feature>
<evidence type="ECO:0000256" key="2">
    <source>
        <dbReference type="ARBA" id="ARBA00022723"/>
    </source>
</evidence>
<dbReference type="Pfam" id="PF01979">
    <property type="entry name" value="Amidohydro_1"/>
    <property type="match status" value="1"/>
</dbReference>
<keyword evidence="4" id="KW-0119">Carbohydrate metabolism</keyword>
<accession>A0A0F5FKA5</accession>
<dbReference type="AlphaFoldDB" id="A0A0F5FKA5"/>
<organism evidence="9 10">
    <name type="scientific">Devosia chinhatensis</name>
    <dbReference type="NCBI Taxonomy" id="429727"/>
    <lineage>
        <taxon>Bacteria</taxon>
        <taxon>Pseudomonadati</taxon>
        <taxon>Pseudomonadota</taxon>
        <taxon>Alphaproteobacteria</taxon>
        <taxon>Hyphomicrobiales</taxon>
        <taxon>Devosiaceae</taxon>
        <taxon>Devosia</taxon>
    </lineage>
</organism>
<comment type="cofactor">
    <cofactor evidence="7">
        <name>a divalent metal cation</name>
        <dbReference type="ChEBI" id="CHEBI:60240"/>
    </cofactor>
    <text evidence="7">Binds 1 divalent metal cation per subunit.</text>
</comment>
<dbReference type="GO" id="GO:0008448">
    <property type="term" value="F:N-acetylglucosamine-6-phosphate deacetylase activity"/>
    <property type="evidence" value="ECO:0007669"/>
    <property type="project" value="InterPro"/>
</dbReference>
<feature type="binding site" evidence="6">
    <location>
        <begin position="306"/>
        <end position="308"/>
    </location>
    <ligand>
        <name>substrate</name>
    </ligand>
</feature>
<keyword evidence="3 4" id="KW-0378">Hydrolase</keyword>
<feature type="binding site" evidence="6">
    <location>
        <begin position="215"/>
        <end position="216"/>
    </location>
    <ligand>
        <name>substrate</name>
    </ligand>
</feature>
<dbReference type="InterPro" id="IPR006680">
    <property type="entry name" value="Amidohydro-rel"/>
</dbReference>
<evidence type="ECO:0000256" key="1">
    <source>
        <dbReference type="ARBA" id="ARBA00010716"/>
    </source>
</evidence>
<keyword evidence="10" id="KW-1185">Reference proteome</keyword>
<comment type="similarity">
    <text evidence="1 4">Belongs to the metallo-dependent hydrolases superfamily. NagA family.</text>
</comment>
<dbReference type="SUPFAM" id="SSF51556">
    <property type="entry name" value="Metallo-dependent hydrolases"/>
    <property type="match status" value="1"/>
</dbReference>
<evidence type="ECO:0000256" key="5">
    <source>
        <dbReference type="PIRSR" id="PIRSR038994-1"/>
    </source>
</evidence>
<dbReference type="PANTHER" id="PTHR11113">
    <property type="entry name" value="N-ACETYLGLUCOSAMINE-6-PHOSPHATE DEACETYLASE"/>
    <property type="match status" value="1"/>
</dbReference>
<evidence type="ECO:0000256" key="6">
    <source>
        <dbReference type="PIRSR" id="PIRSR038994-2"/>
    </source>
</evidence>
<dbReference type="Proteomes" id="UP000033649">
    <property type="component" value="Unassembled WGS sequence"/>
</dbReference>
<dbReference type="InterPro" id="IPR032466">
    <property type="entry name" value="Metal_Hydrolase"/>
</dbReference>
<proteinExistence type="inferred from homology"/>
<comment type="caution">
    <text evidence="9">The sequence shown here is derived from an EMBL/GenBank/DDBJ whole genome shotgun (WGS) entry which is preliminary data.</text>
</comment>
<dbReference type="GO" id="GO:0046872">
    <property type="term" value="F:metal ion binding"/>
    <property type="evidence" value="ECO:0007669"/>
    <property type="project" value="UniProtKB-KW"/>
</dbReference>
<protein>
    <submittedName>
        <fullName evidence="9">N-acetylglucosamine-6-phosphate deacetylase</fullName>
    </submittedName>
</protein>
<name>A0A0F5FKA5_9HYPH</name>
<evidence type="ECO:0000256" key="7">
    <source>
        <dbReference type="PIRSR" id="PIRSR038994-3"/>
    </source>
</evidence>
<feature type="binding site" evidence="7">
    <location>
        <position position="191"/>
    </location>
    <ligand>
        <name>Zn(2+)</name>
        <dbReference type="ChEBI" id="CHEBI:29105"/>
    </ligand>
</feature>